<evidence type="ECO:0000256" key="4">
    <source>
        <dbReference type="SAM" id="SignalP"/>
    </source>
</evidence>
<feature type="chain" id="PRO_5045352563" evidence="4">
    <location>
        <begin position="22"/>
        <end position="530"/>
    </location>
</feature>
<keyword evidence="4" id="KW-0732">Signal</keyword>
<evidence type="ECO:0000313" key="5">
    <source>
        <dbReference type="EMBL" id="CAK9067520.1"/>
    </source>
</evidence>
<accession>A0ABP0NYK0</accession>
<comment type="similarity">
    <text evidence="1">Belongs to the short-chain dehydrogenases/reductases (SDR) family.</text>
</comment>
<keyword evidence="3" id="KW-0560">Oxidoreductase</keyword>
<dbReference type="EMBL" id="CAXAMM010031112">
    <property type="protein sequence ID" value="CAK9067520.1"/>
    <property type="molecule type" value="Genomic_DNA"/>
</dbReference>
<name>A0ABP0NYK0_9DINO</name>
<dbReference type="PANTHER" id="PTHR43391">
    <property type="entry name" value="RETINOL DEHYDROGENASE-RELATED"/>
    <property type="match status" value="1"/>
</dbReference>
<organism evidence="5 6">
    <name type="scientific">Durusdinium trenchii</name>
    <dbReference type="NCBI Taxonomy" id="1381693"/>
    <lineage>
        <taxon>Eukaryota</taxon>
        <taxon>Sar</taxon>
        <taxon>Alveolata</taxon>
        <taxon>Dinophyceae</taxon>
        <taxon>Suessiales</taxon>
        <taxon>Symbiodiniaceae</taxon>
        <taxon>Durusdinium</taxon>
    </lineage>
</organism>
<dbReference type="PANTHER" id="PTHR43391:SF14">
    <property type="entry name" value="DEHYDROGENASE_REDUCTASE SDR FAMILY PROTEIN 7-LIKE"/>
    <property type="match status" value="1"/>
</dbReference>
<dbReference type="SUPFAM" id="SSF51735">
    <property type="entry name" value="NAD(P)-binding Rossmann-fold domains"/>
    <property type="match status" value="1"/>
</dbReference>
<keyword evidence="6" id="KW-1185">Reference proteome</keyword>
<protein>
    <submittedName>
        <fullName evidence="5">Uncharacterized oxidoreductase SE_2036</fullName>
    </submittedName>
</protein>
<dbReference type="CDD" id="cd05233">
    <property type="entry name" value="SDR_c"/>
    <property type="match status" value="1"/>
</dbReference>
<gene>
    <name evidence="5" type="ORF">SCF082_LOCUS34163</name>
</gene>
<sequence length="530" mass="59762">MLRWLLLVSLGLAEDEEVVSSQSCHFLQTGLGFRKHFPFQRDNTNIVADKKKGICLSHLSEEELSSPIAKLSEAYHEDGWCVFGALGSFISECAVSRHTHNISNFLAEFWTGYVFYVNGPQATPYTLKLFDNRTLTIRDHIYPLDDLFCFVNGWYSLDRAAIVQNFSYLEEVSERECKNLEETFPGYFNISYNDFSKESDDDEALLEALAREGGGFISEKVVKGMRLHAATKCLFRGGGRGAVCDLANCAERGCLGPNNEVLYTVRGECESVWPNRPLRVIGLVTVSYDRSFLRKDFSYNTFRELKLQGKKIDALFIDHVTLDLQECAKRRMVKAKKAGFWHARVNLDELHRKKFYLSDLKLALQLDLLAQNCVVVADNILSPGAPDYKSFMFSEEALQVNLVAPVALMQALLPRLRAGGGRVLHLGTSVAFQPQKGTATYGITKAAFHRLYQQLNAEDLAVPVGSLSPGLVDTEGVQDHVAKARRLELPHVKYFDQAFEKGWTTDMKQLMAFVDYLLQRQVLALFAWCA</sequence>
<feature type="signal peptide" evidence="4">
    <location>
        <begin position="1"/>
        <end position="21"/>
    </location>
</feature>
<evidence type="ECO:0000313" key="6">
    <source>
        <dbReference type="Proteomes" id="UP001642464"/>
    </source>
</evidence>
<dbReference type="Proteomes" id="UP001642464">
    <property type="component" value="Unassembled WGS sequence"/>
</dbReference>
<proteinExistence type="inferred from homology"/>
<dbReference type="InterPro" id="IPR036291">
    <property type="entry name" value="NAD(P)-bd_dom_sf"/>
</dbReference>
<evidence type="ECO:0000256" key="2">
    <source>
        <dbReference type="ARBA" id="ARBA00022857"/>
    </source>
</evidence>
<dbReference type="InterPro" id="IPR002347">
    <property type="entry name" value="SDR_fam"/>
</dbReference>
<dbReference type="Pfam" id="PF00106">
    <property type="entry name" value="adh_short"/>
    <property type="match status" value="1"/>
</dbReference>
<evidence type="ECO:0000256" key="3">
    <source>
        <dbReference type="ARBA" id="ARBA00023002"/>
    </source>
</evidence>
<reference evidence="5 6" key="1">
    <citation type="submission" date="2024-02" db="EMBL/GenBank/DDBJ databases">
        <authorList>
            <person name="Chen Y."/>
            <person name="Shah S."/>
            <person name="Dougan E. K."/>
            <person name="Thang M."/>
            <person name="Chan C."/>
        </authorList>
    </citation>
    <scope>NUCLEOTIDE SEQUENCE [LARGE SCALE GENOMIC DNA]</scope>
</reference>
<comment type="caution">
    <text evidence="5">The sequence shown here is derived from an EMBL/GenBank/DDBJ whole genome shotgun (WGS) entry which is preliminary data.</text>
</comment>
<keyword evidence="2" id="KW-0521">NADP</keyword>
<dbReference type="Gene3D" id="3.40.50.720">
    <property type="entry name" value="NAD(P)-binding Rossmann-like Domain"/>
    <property type="match status" value="1"/>
</dbReference>
<evidence type="ECO:0000256" key="1">
    <source>
        <dbReference type="ARBA" id="ARBA00006484"/>
    </source>
</evidence>